<dbReference type="Gene3D" id="1.10.10.60">
    <property type="entry name" value="Homeodomain-like"/>
    <property type="match status" value="1"/>
</dbReference>
<evidence type="ECO:0000313" key="6">
    <source>
        <dbReference type="Proteomes" id="UP001152622"/>
    </source>
</evidence>
<evidence type="ECO:0008006" key="7">
    <source>
        <dbReference type="Google" id="ProtNLM"/>
    </source>
</evidence>
<organism evidence="5 6">
    <name type="scientific">Synaphobranchus kaupii</name>
    <name type="common">Kaup's arrowtooth eel</name>
    <dbReference type="NCBI Taxonomy" id="118154"/>
    <lineage>
        <taxon>Eukaryota</taxon>
        <taxon>Metazoa</taxon>
        <taxon>Chordata</taxon>
        <taxon>Craniata</taxon>
        <taxon>Vertebrata</taxon>
        <taxon>Euteleostomi</taxon>
        <taxon>Actinopterygii</taxon>
        <taxon>Neopterygii</taxon>
        <taxon>Teleostei</taxon>
        <taxon>Anguilliformes</taxon>
        <taxon>Synaphobranchidae</taxon>
        <taxon>Synaphobranchus</taxon>
    </lineage>
</organism>
<sequence length="327" mass="37490">MEAPVSVSELDVRRWRDEERLLAEHKQRPKGSVSKLKREYMLLLLHRHNIGVETDPVPASLKRRAIDALTLKDRALEESGMVLQEMRAVIEYLHLQHAVVKKAVDNHHHQSGQRAALIKHTIHLEKRLHMATNMFSAFIELPTPPAFYLETLDSVFVPPSSEVLEQDDEEEDELEEEEEEDLRILESMWTGGVKNCSSVDNRRAIEQVAELTGLRVEQVKNWVNNRKRRERSAAGQQLKRSRVATSPRKQTGYTCFRTYYMKGKSGPNVLREAALEWSRLKKEEPEKAANFEEDAKAAVPQALEDLDAGGKKRAAAKIMKEIEEKVD</sequence>
<evidence type="ECO:0000256" key="4">
    <source>
        <dbReference type="SAM" id="MobiDB-lite"/>
    </source>
</evidence>
<reference evidence="5" key="1">
    <citation type="journal article" date="2023" name="Science">
        <title>Genome structures resolve the early diversification of teleost fishes.</title>
        <authorList>
            <person name="Parey E."/>
            <person name="Louis A."/>
            <person name="Montfort J."/>
            <person name="Bouchez O."/>
            <person name="Roques C."/>
            <person name="Iampietro C."/>
            <person name="Lluch J."/>
            <person name="Castinel A."/>
            <person name="Donnadieu C."/>
            <person name="Desvignes T."/>
            <person name="Floi Bucao C."/>
            <person name="Jouanno E."/>
            <person name="Wen M."/>
            <person name="Mejri S."/>
            <person name="Dirks R."/>
            <person name="Jansen H."/>
            <person name="Henkel C."/>
            <person name="Chen W.J."/>
            <person name="Zahm M."/>
            <person name="Cabau C."/>
            <person name="Klopp C."/>
            <person name="Thompson A.W."/>
            <person name="Robinson-Rechavi M."/>
            <person name="Braasch I."/>
            <person name="Lecointre G."/>
            <person name="Bobe J."/>
            <person name="Postlethwait J.H."/>
            <person name="Berthelot C."/>
            <person name="Roest Crollius H."/>
            <person name="Guiguen Y."/>
        </authorList>
    </citation>
    <scope>NUCLEOTIDE SEQUENCE</scope>
    <source>
        <strain evidence="5">WJC10195</strain>
    </source>
</reference>
<protein>
    <recommendedName>
        <fullName evidence="7">Homeobox domain-containing protein</fullName>
    </recommendedName>
</protein>
<dbReference type="GO" id="GO:0000981">
    <property type="term" value="F:DNA-binding transcription factor activity, RNA polymerase II-specific"/>
    <property type="evidence" value="ECO:0007669"/>
    <property type="project" value="InterPro"/>
</dbReference>
<keyword evidence="6" id="KW-1185">Reference proteome</keyword>
<dbReference type="PROSITE" id="PS00027">
    <property type="entry name" value="HOMEOBOX_1"/>
    <property type="match status" value="1"/>
</dbReference>
<comment type="caution">
    <text evidence="5">The sequence shown here is derived from an EMBL/GenBank/DDBJ whole genome shotgun (WGS) entry which is preliminary data.</text>
</comment>
<evidence type="ECO:0000256" key="3">
    <source>
        <dbReference type="ARBA" id="ARBA00023242"/>
    </source>
</evidence>
<evidence type="ECO:0000256" key="1">
    <source>
        <dbReference type="ARBA" id="ARBA00023125"/>
    </source>
</evidence>
<gene>
    <name evidence="5" type="ORF">SKAU_G00135700</name>
</gene>
<keyword evidence="1" id="KW-0238">DNA-binding</keyword>
<dbReference type="AlphaFoldDB" id="A0A9Q1FRP0"/>
<feature type="region of interest" description="Disordered" evidence="4">
    <location>
        <begin position="227"/>
        <end position="246"/>
    </location>
</feature>
<name>A0A9Q1FRP0_SYNKA</name>
<dbReference type="Proteomes" id="UP001152622">
    <property type="component" value="Chromosome 4"/>
</dbReference>
<proteinExistence type="predicted"/>
<dbReference type="InterPro" id="IPR009057">
    <property type="entry name" value="Homeodomain-like_sf"/>
</dbReference>
<keyword evidence="2" id="KW-0371">Homeobox</keyword>
<dbReference type="InterPro" id="IPR001356">
    <property type="entry name" value="HD"/>
</dbReference>
<dbReference type="OrthoDB" id="10063408at2759"/>
<dbReference type="SUPFAM" id="SSF46689">
    <property type="entry name" value="Homeodomain-like"/>
    <property type="match status" value="1"/>
</dbReference>
<dbReference type="CDD" id="cd00086">
    <property type="entry name" value="homeodomain"/>
    <property type="match status" value="1"/>
</dbReference>
<accession>A0A9Q1FRP0</accession>
<dbReference type="EMBL" id="JAINUF010000004">
    <property type="protein sequence ID" value="KAJ8364739.1"/>
    <property type="molecule type" value="Genomic_DNA"/>
</dbReference>
<evidence type="ECO:0000313" key="5">
    <source>
        <dbReference type="EMBL" id="KAJ8364739.1"/>
    </source>
</evidence>
<dbReference type="InterPro" id="IPR017970">
    <property type="entry name" value="Homeobox_CS"/>
</dbReference>
<dbReference type="GO" id="GO:0003677">
    <property type="term" value="F:DNA binding"/>
    <property type="evidence" value="ECO:0007669"/>
    <property type="project" value="UniProtKB-KW"/>
</dbReference>
<keyword evidence="3" id="KW-0539">Nucleus</keyword>
<evidence type="ECO:0000256" key="2">
    <source>
        <dbReference type="ARBA" id="ARBA00023155"/>
    </source>
</evidence>